<dbReference type="RefSeq" id="WP_221047833.1">
    <property type="nucleotide sequence ID" value="NZ_AP019782.1"/>
</dbReference>
<dbReference type="AlphaFoldDB" id="A0A8D4VJV3"/>
<organism evidence="1 2">
    <name type="scientific">Methylogaea oryzae</name>
    <dbReference type="NCBI Taxonomy" id="1295382"/>
    <lineage>
        <taxon>Bacteria</taxon>
        <taxon>Pseudomonadati</taxon>
        <taxon>Pseudomonadota</taxon>
        <taxon>Gammaproteobacteria</taxon>
        <taxon>Methylococcales</taxon>
        <taxon>Methylococcaceae</taxon>
        <taxon>Methylogaea</taxon>
    </lineage>
</organism>
<keyword evidence="2" id="KW-1185">Reference proteome</keyword>
<accession>A0A8D4VJV3</accession>
<name>A0A8D4VJV3_9GAMM</name>
<sequence length="361" mass="40481">MTIRYFATQQDAGPRAQPLLRRGLSYGWIESAGEPPMPDADRVRAAWRNNEAVMLPGILADTLPGFEQDIAQAHRLMEQTLEGSDVAESFEGEPYARRLPPEFALTGTSYEEHDDQGIEKVYFDAWQNDELAADDLWCKASWLSFEDDDASLRFRFSFGMEGYEDVAADPERQMWAAKLTDAIFPESAAVTAHAGLNALLAHMLDCERLAFAERIVYFNAPNGGAQMHHDVERGHDGVVFAQMSGSTFWLALSKPKLLDEIDAYLAAAPAEQWGDLRALAKDRQALACYLEERDHELAEQLLDRTPDFFRHLIERGYAYVLRPGDVLLMPQYSLDTCVWHSVICLGDEAGEGLSFALKRGP</sequence>
<protein>
    <submittedName>
        <fullName evidence="1">Uncharacterized protein</fullName>
    </submittedName>
</protein>
<dbReference type="Proteomes" id="UP000824988">
    <property type="component" value="Chromosome"/>
</dbReference>
<proteinExistence type="predicted"/>
<gene>
    <name evidence="1" type="ORF">MoryE10_00190</name>
</gene>
<dbReference type="KEGG" id="moz:MoryE10_00190"/>
<evidence type="ECO:0000313" key="1">
    <source>
        <dbReference type="EMBL" id="BBL69413.1"/>
    </source>
</evidence>
<reference evidence="1" key="1">
    <citation type="submission" date="2019-06" db="EMBL/GenBank/DDBJ databases">
        <title>Complete genome sequence of Methylogaea oryzae strain JCM16910.</title>
        <authorList>
            <person name="Asakawa S."/>
        </authorList>
    </citation>
    <scope>NUCLEOTIDE SEQUENCE</scope>
    <source>
        <strain evidence="1">E10</strain>
    </source>
</reference>
<evidence type="ECO:0000313" key="2">
    <source>
        <dbReference type="Proteomes" id="UP000824988"/>
    </source>
</evidence>
<dbReference type="EMBL" id="AP019782">
    <property type="protein sequence ID" value="BBL69413.1"/>
    <property type="molecule type" value="Genomic_DNA"/>
</dbReference>